<dbReference type="Pfam" id="PF00664">
    <property type="entry name" value="ABC_membrane"/>
    <property type="match status" value="1"/>
</dbReference>
<proteinExistence type="predicted"/>
<dbReference type="Pfam" id="PF00005">
    <property type="entry name" value="ABC_tran"/>
    <property type="match status" value="1"/>
</dbReference>
<reference evidence="10" key="1">
    <citation type="submission" date="2023-05" db="EMBL/GenBank/DDBJ databases">
        <title>[olsenella] sp. nov., isolated from a pig farm feces dump.</title>
        <authorList>
            <person name="Chang Y.-H."/>
        </authorList>
    </citation>
    <scope>NUCLEOTIDE SEQUENCE</scope>
    <source>
        <strain evidence="10">YH-ols2217</strain>
    </source>
</reference>
<sequence>MTAEKAAEKNTEMTAPRTRSTAKRFLRDLSRQRARLWLVVGLLACHCVFYVLAPAQSAIVVNLIWEEAKGCIAAGRAFALTDALTMQLGILTSYYVIQWATYYVSAYLMASVAETLTLSFRERIAAKLNRLPLAFFDRHKAGEVLARVTADLDRISEAMQTGLFQLMMALGYIVGVLWAMLYYSPPLTCVFLGCMGVCLLIVQAVSKRTFAAAERRQETLADLTGLVEECYAGRNVIRAFNHEGATIASVGRDVTDNCEAQRRTDFLTNCMNPLMRTLTRIALALIALACGVQMLTGQMSVGVAQAFFQYVNIGAEPLCQAAFMVNNLQGALASAKRTYELLDEPEETPDPVPCLPAPAGPGRVAFESVRFGYDPATPLMEDVSFVAEPGQKVAIVGPTGAGKTTLINLLMRFYDVQGGRICLDGTPTESMARADLRDTMGMVLQDTWLFGGTVAENIAYGCPGASREQVESAAKAACVDHFIRTLAHGYDTVLDNEGSALSQGQRQLLTIARVILRDPQVIILDEATSSVDTRTEAAIGRAMDRLMHGRTSFVIAHRLSTIRDADLILYMEHGTIVEQGTHESLLAADGKYAALYNSQFA</sequence>
<dbReference type="GO" id="GO:0005524">
    <property type="term" value="F:ATP binding"/>
    <property type="evidence" value="ECO:0007669"/>
    <property type="project" value="UniProtKB-KW"/>
</dbReference>
<dbReference type="PANTHER" id="PTHR43394:SF1">
    <property type="entry name" value="ATP-BINDING CASSETTE SUB-FAMILY B MEMBER 10, MITOCHONDRIAL"/>
    <property type="match status" value="1"/>
</dbReference>
<feature type="transmembrane region" description="Helical" evidence="7">
    <location>
        <begin position="36"/>
        <end position="65"/>
    </location>
</feature>
<keyword evidence="5 7" id="KW-1133">Transmembrane helix</keyword>
<evidence type="ECO:0000256" key="1">
    <source>
        <dbReference type="ARBA" id="ARBA00004651"/>
    </source>
</evidence>
<dbReference type="InterPro" id="IPR036640">
    <property type="entry name" value="ABC1_TM_sf"/>
</dbReference>
<accession>A0ABT6ZIM7</accession>
<dbReference type="RefSeq" id="WP_283712307.1">
    <property type="nucleotide sequence ID" value="NZ_JASJEW010000001.1"/>
</dbReference>
<feature type="transmembrane region" description="Helical" evidence="7">
    <location>
        <begin position="102"/>
        <end position="120"/>
    </location>
</feature>
<dbReference type="SUPFAM" id="SSF52540">
    <property type="entry name" value="P-loop containing nucleoside triphosphate hydrolases"/>
    <property type="match status" value="1"/>
</dbReference>
<dbReference type="PANTHER" id="PTHR43394">
    <property type="entry name" value="ATP-DEPENDENT PERMEASE MDL1, MITOCHONDRIAL"/>
    <property type="match status" value="1"/>
</dbReference>
<evidence type="ECO:0000256" key="7">
    <source>
        <dbReference type="SAM" id="Phobius"/>
    </source>
</evidence>
<evidence type="ECO:0000259" key="8">
    <source>
        <dbReference type="PROSITE" id="PS50893"/>
    </source>
</evidence>
<evidence type="ECO:0000313" key="10">
    <source>
        <dbReference type="EMBL" id="MDJ1128664.1"/>
    </source>
</evidence>
<evidence type="ECO:0000256" key="4">
    <source>
        <dbReference type="ARBA" id="ARBA00022840"/>
    </source>
</evidence>
<feature type="transmembrane region" description="Helical" evidence="7">
    <location>
        <begin position="281"/>
        <end position="308"/>
    </location>
</feature>
<feature type="domain" description="ABC transmembrane type-1" evidence="9">
    <location>
        <begin position="37"/>
        <end position="330"/>
    </location>
</feature>
<evidence type="ECO:0000256" key="2">
    <source>
        <dbReference type="ARBA" id="ARBA00022692"/>
    </source>
</evidence>
<keyword evidence="6 7" id="KW-0472">Membrane</keyword>
<feature type="transmembrane region" description="Helical" evidence="7">
    <location>
        <begin position="190"/>
        <end position="206"/>
    </location>
</feature>
<dbReference type="InterPro" id="IPR039421">
    <property type="entry name" value="Type_1_exporter"/>
</dbReference>
<dbReference type="SUPFAM" id="SSF90123">
    <property type="entry name" value="ABC transporter transmembrane region"/>
    <property type="match status" value="1"/>
</dbReference>
<name>A0ABT6ZIM7_9ACTN</name>
<dbReference type="InterPro" id="IPR017871">
    <property type="entry name" value="ABC_transporter-like_CS"/>
</dbReference>
<evidence type="ECO:0000256" key="5">
    <source>
        <dbReference type="ARBA" id="ARBA00022989"/>
    </source>
</evidence>
<dbReference type="CDD" id="cd03254">
    <property type="entry name" value="ABCC_Glucan_exporter_like"/>
    <property type="match status" value="1"/>
</dbReference>
<dbReference type="PROSITE" id="PS50929">
    <property type="entry name" value="ABC_TM1F"/>
    <property type="match status" value="1"/>
</dbReference>
<dbReference type="SMART" id="SM00382">
    <property type="entry name" value="AAA"/>
    <property type="match status" value="1"/>
</dbReference>
<feature type="transmembrane region" description="Helical" evidence="7">
    <location>
        <begin position="163"/>
        <end position="184"/>
    </location>
</feature>
<dbReference type="CDD" id="cd18547">
    <property type="entry name" value="ABC_6TM_Tm288_like"/>
    <property type="match status" value="1"/>
</dbReference>
<dbReference type="EMBL" id="JASJEX010000001">
    <property type="protein sequence ID" value="MDJ1128664.1"/>
    <property type="molecule type" value="Genomic_DNA"/>
</dbReference>
<protein>
    <submittedName>
        <fullName evidence="10">ABC transporter ATP-binding protein</fullName>
    </submittedName>
</protein>
<dbReference type="PROSITE" id="PS00211">
    <property type="entry name" value="ABC_TRANSPORTER_1"/>
    <property type="match status" value="1"/>
</dbReference>
<organism evidence="10 11">
    <name type="scientific">Kribbibacterium absianum</name>
    <dbReference type="NCBI Taxonomy" id="3044210"/>
    <lineage>
        <taxon>Bacteria</taxon>
        <taxon>Bacillati</taxon>
        <taxon>Actinomycetota</taxon>
        <taxon>Coriobacteriia</taxon>
        <taxon>Coriobacteriales</taxon>
        <taxon>Kribbibacteriaceae</taxon>
        <taxon>Kribbibacterium</taxon>
    </lineage>
</organism>
<evidence type="ECO:0000313" key="11">
    <source>
        <dbReference type="Proteomes" id="UP001431693"/>
    </source>
</evidence>
<keyword evidence="2 7" id="KW-0812">Transmembrane</keyword>
<dbReference type="Proteomes" id="UP001431693">
    <property type="component" value="Unassembled WGS sequence"/>
</dbReference>
<keyword evidence="3" id="KW-0547">Nucleotide-binding</keyword>
<dbReference type="InterPro" id="IPR003439">
    <property type="entry name" value="ABC_transporter-like_ATP-bd"/>
</dbReference>
<feature type="domain" description="ABC transporter" evidence="8">
    <location>
        <begin position="364"/>
        <end position="598"/>
    </location>
</feature>
<keyword evidence="11" id="KW-1185">Reference proteome</keyword>
<dbReference type="InterPro" id="IPR003593">
    <property type="entry name" value="AAA+_ATPase"/>
</dbReference>
<comment type="caution">
    <text evidence="10">The sequence shown here is derived from an EMBL/GenBank/DDBJ whole genome shotgun (WGS) entry which is preliminary data.</text>
</comment>
<dbReference type="PROSITE" id="PS50893">
    <property type="entry name" value="ABC_TRANSPORTER_2"/>
    <property type="match status" value="1"/>
</dbReference>
<evidence type="ECO:0000256" key="6">
    <source>
        <dbReference type="ARBA" id="ARBA00023136"/>
    </source>
</evidence>
<dbReference type="Gene3D" id="3.40.50.300">
    <property type="entry name" value="P-loop containing nucleotide triphosphate hydrolases"/>
    <property type="match status" value="1"/>
</dbReference>
<dbReference type="InterPro" id="IPR011527">
    <property type="entry name" value="ABC1_TM_dom"/>
</dbReference>
<gene>
    <name evidence="10" type="ORF">QJ043_00995</name>
</gene>
<evidence type="ECO:0000259" key="9">
    <source>
        <dbReference type="PROSITE" id="PS50929"/>
    </source>
</evidence>
<keyword evidence="4 10" id="KW-0067">ATP-binding</keyword>
<dbReference type="Gene3D" id="1.20.1560.10">
    <property type="entry name" value="ABC transporter type 1, transmembrane domain"/>
    <property type="match status" value="1"/>
</dbReference>
<evidence type="ECO:0000256" key="3">
    <source>
        <dbReference type="ARBA" id="ARBA00022741"/>
    </source>
</evidence>
<dbReference type="InterPro" id="IPR027417">
    <property type="entry name" value="P-loop_NTPase"/>
</dbReference>
<comment type="subcellular location">
    <subcellularLocation>
        <location evidence="1">Cell membrane</location>
        <topology evidence="1">Multi-pass membrane protein</topology>
    </subcellularLocation>
</comment>